<protein>
    <recommendedName>
        <fullName evidence="3">CP12 domain-containing protein</fullName>
    </recommendedName>
</protein>
<feature type="region of interest" description="Disordered" evidence="2">
    <location>
        <begin position="1"/>
        <end position="31"/>
    </location>
</feature>
<comment type="caution">
    <text evidence="4">The sequence shown here is derived from an EMBL/GenBank/DDBJ whole genome shotgun (WGS) entry which is preliminary data.</text>
</comment>
<sequence>MQAALTARAPAVARPSSRAAARPAPAARSVRVMSAPKPEAIEQAVKDAEESCAGGATGECAAAWDTVEELSAAAAHAKANSKSSTDPLEDKRVNEYCEDNPAEPECRVYDD</sequence>
<proteinExistence type="predicted"/>
<evidence type="ECO:0000256" key="2">
    <source>
        <dbReference type="SAM" id="MobiDB-lite"/>
    </source>
</evidence>
<reference evidence="4" key="2">
    <citation type="submission" date="2020-11" db="EMBL/GenBank/DDBJ databases">
        <authorList>
            <person name="Cecchin M."/>
            <person name="Marcolungo L."/>
            <person name="Rossato M."/>
            <person name="Girolomoni L."/>
            <person name="Cosentino E."/>
            <person name="Cuine S."/>
            <person name="Li-Beisson Y."/>
            <person name="Delledonne M."/>
            <person name="Ballottari M."/>
        </authorList>
    </citation>
    <scope>NUCLEOTIDE SEQUENCE</scope>
    <source>
        <strain evidence="4">211/11P</strain>
        <tissue evidence="4">Whole cell</tissue>
    </source>
</reference>
<evidence type="ECO:0000313" key="4">
    <source>
        <dbReference type="EMBL" id="KAI3433613.1"/>
    </source>
</evidence>
<feature type="disulfide bond" evidence="1">
    <location>
        <begin position="52"/>
        <end position="60"/>
    </location>
</feature>
<feature type="region of interest" description="Disordered" evidence="2">
    <location>
        <begin position="76"/>
        <end position="111"/>
    </location>
</feature>
<accession>A0A9D4TT36</accession>
<feature type="domain" description="CP12" evidence="3">
    <location>
        <begin position="39"/>
        <end position="111"/>
    </location>
</feature>
<dbReference type="GO" id="GO:0080153">
    <property type="term" value="P:negative regulation of reductive pentose-phosphate cycle"/>
    <property type="evidence" value="ECO:0007669"/>
    <property type="project" value="TreeGrafter"/>
</dbReference>
<evidence type="ECO:0000259" key="3">
    <source>
        <dbReference type="SMART" id="SM01093"/>
    </source>
</evidence>
<organism evidence="4 5">
    <name type="scientific">Chlorella vulgaris</name>
    <name type="common">Green alga</name>
    <dbReference type="NCBI Taxonomy" id="3077"/>
    <lineage>
        <taxon>Eukaryota</taxon>
        <taxon>Viridiplantae</taxon>
        <taxon>Chlorophyta</taxon>
        <taxon>core chlorophytes</taxon>
        <taxon>Trebouxiophyceae</taxon>
        <taxon>Chlorellales</taxon>
        <taxon>Chlorellaceae</taxon>
        <taxon>Chlorella clade</taxon>
        <taxon>Chlorella</taxon>
    </lineage>
</organism>
<dbReference type="PANTHER" id="PTHR33921:SF15">
    <property type="entry name" value="CALVIN CYCLE PROTEIN CP12-2, CHLOROPLASTIC"/>
    <property type="match status" value="1"/>
</dbReference>
<keyword evidence="5" id="KW-1185">Reference proteome</keyword>
<dbReference type="AlphaFoldDB" id="A0A9D4TT36"/>
<feature type="disulfide bond" evidence="1">
    <location>
        <begin position="97"/>
        <end position="106"/>
    </location>
</feature>
<dbReference type="Pfam" id="PF02672">
    <property type="entry name" value="CP12"/>
    <property type="match status" value="1"/>
</dbReference>
<dbReference type="EMBL" id="SIDB01000004">
    <property type="protein sequence ID" value="KAI3433613.1"/>
    <property type="molecule type" value="Genomic_DNA"/>
</dbReference>
<reference evidence="4" key="1">
    <citation type="journal article" date="2019" name="Plant J.">
        <title>Chlorella vulgaris genome assembly and annotation reveals the molecular basis for metabolic acclimation to high light conditions.</title>
        <authorList>
            <person name="Cecchin M."/>
            <person name="Marcolungo L."/>
            <person name="Rossato M."/>
            <person name="Girolomoni L."/>
            <person name="Cosentino E."/>
            <person name="Cuine S."/>
            <person name="Li-Beisson Y."/>
            <person name="Delledonne M."/>
            <person name="Ballottari M."/>
        </authorList>
    </citation>
    <scope>NUCLEOTIDE SEQUENCE</scope>
    <source>
        <strain evidence="4">211/11P</strain>
    </source>
</reference>
<dbReference type="InterPro" id="IPR039314">
    <property type="entry name" value="CP12-like"/>
</dbReference>
<gene>
    <name evidence="4" type="ORF">D9Q98_003422</name>
</gene>
<dbReference type="Proteomes" id="UP001055712">
    <property type="component" value="Unassembled WGS sequence"/>
</dbReference>
<name>A0A9D4TT36_CHLVU</name>
<dbReference type="PANTHER" id="PTHR33921">
    <property type="entry name" value="CALVIN CYCLE PROTEIN CP12-2, CHLOROPLASTIC"/>
    <property type="match status" value="1"/>
</dbReference>
<dbReference type="SMART" id="SM01093">
    <property type="entry name" value="CP12"/>
    <property type="match status" value="1"/>
</dbReference>
<evidence type="ECO:0000256" key="1">
    <source>
        <dbReference type="PIRSR" id="PIRSR639314-50"/>
    </source>
</evidence>
<evidence type="ECO:0000313" key="5">
    <source>
        <dbReference type="Proteomes" id="UP001055712"/>
    </source>
</evidence>
<keyword evidence="1" id="KW-1015">Disulfide bond</keyword>
<dbReference type="InterPro" id="IPR003823">
    <property type="entry name" value="CP12_dom"/>
</dbReference>
<dbReference type="GO" id="GO:0009507">
    <property type="term" value="C:chloroplast"/>
    <property type="evidence" value="ECO:0007669"/>
    <property type="project" value="TreeGrafter"/>
</dbReference>